<evidence type="ECO:0000256" key="2">
    <source>
        <dbReference type="ARBA" id="ARBA00023004"/>
    </source>
</evidence>
<name>H3KE36_9BURK</name>
<dbReference type="InterPro" id="IPR028261">
    <property type="entry name" value="DPD_II"/>
</dbReference>
<reference evidence="5 6" key="1">
    <citation type="submission" date="2011-11" db="EMBL/GenBank/DDBJ databases">
        <authorList>
            <person name="Weinstock G."/>
            <person name="Sodergren E."/>
            <person name="Clifton S."/>
            <person name="Fulton L."/>
            <person name="Fulton B."/>
            <person name="Courtney L."/>
            <person name="Fronick C."/>
            <person name="Harrison M."/>
            <person name="Strong C."/>
            <person name="Farmer C."/>
            <person name="Delahaunty K."/>
            <person name="Markovic C."/>
            <person name="Hall O."/>
            <person name="Minx P."/>
            <person name="Tomlinson C."/>
            <person name="Mitreva M."/>
            <person name="Hou S."/>
            <person name="Chen J."/>
            <person name="Wollam A."/>
            <person name="Pepin K.H."/>
            <person name="Johnson M."/>
            <person name="Bhonagiri V."/>
            <person name="Zhang X."/>
            <person name="Suruliraj S."/>
            <person name="Warren W."/>
            <person name="Chinwalla A."/>
            <person name="Mardis E.R."/>
            <person name="Wilson R.K."/>
        </authorList>
    </citation>
    <scope>NUCLEOTIDE SEQUENCE [LARGE SCALE GENOMIC DNA]</scope>
    <source>
        <strain evidence="5 6">YIT 11816</strain>
    </source>
</reference>
<keyword evidence="3" id="KW-0411">Iron-sulfur</keyword>
<dbReference type="PROSITE" id="PS51379">
    <property type="entry name" value="4FE4S_FER_2"/>
    <property type="match status" value="1"/>
</dbReference>
<dbReference type="InterPro" id="IPR017896">
    <property type="entry name" value="4Fe4S_Fe-S-bd"/>
</dbReference>
<feature type="domain" description="4Fe-4S ferredoxin-type" evidence="4">
    <location>
        <begin position="508"/>
        <end position="537"/>
    </location>
</feature>
<comment type="caution">
    <text evidence="5">The sequence shown here is derived from an EMBL/GenBank/DDBJ whole genome shotgun (WGS) entry which is preliminary data.</text>
</comment>
<dbReference type="PRINTS" id="PR00368">
    <property type="entry name" value="FADPNR"/>
</dbReference>
<dbReference type="PANTHER" id="PTHR42783:SF3">
    <property type="entry name" value="GLUTAMATE SYNTHASE [NADPH] SMALL CHAIN-RELATED"/>
    <property type="match status" value="1"/>
</dbReference>
<dbReference type="EMBL" id="AFBQ01000135">
    <property type="protein sequence ID" value="EHY31636.1"/>
    <property type="molecule type" value="Genomic_DNA"/>
</dbReference>
<proteinExistence type="predicted"/>
<organism evidence="5 6">
    <name type="scientific">Sutterella parvirubra YIT 11816</name>
    <dbReference type="NCBI Taxonomy" id="762967"/>
    <lineage>
        <taxon>Bacteria</taxon>
        <taxon>Pseudomonadati</taxon>
        <taxon>Pseudomonadota</taxon>
        <taxon>Betaproteobacteria</taxon>
        <taxon>Burkholderiales</taxon>
        <taxon>Sutterellaceae</taxon>
        <taxon>Sutterella</taxon>
    </lineage>
</organism>
<evidence type="ECO:0000313" key="5">
    <source>
        <dbReference type="EMBL" id="EHY31636.1"/>
    </source>
</evidence>
<dbReference type="PRINTS" id="PR00469">
    <property type="entry name" value="PNDRDTASEII"/>
</dbReference>
<gene>
    <name evidence="5" type="ORF">HMPREF9440_00997</name>
</gene>
<dbReference type="PANTHER" id="PTHR42783">
    <property type="entry name" value="GLUTAMATE SYNTHASE [NADPH] SMALL CHAIN"/>
    <property type="match status" value="1"/>
</dbReference>
<dbReference type="RefSeq" id="WP_008541779.1">
    <property type="nucleotide sequence ID" value="NZ_JH604939.1"/>
</dbReference>
<dbReference type="GO" id="GO:0016491">
    <property type="term" value="F:oxidoreductase activity"/>
    <property type="evidence" value="ECO:0007669"/>
    <property type="project" value="InterPro"/>
</dbReference>
<evidence type="ECO:0000259" key="4">
    <source>
        <dbReference type="PROSITE" id="PS51379"/>
    </source>
</evidence>
<keyword evidence="5" id="KW-0670">Pyruvate</keyword>
<dbReference type="InterPro" id="IPR023753">
    <property type="entry name" value="FAD/NAD-binding_dom"/>
</dbReference>
<dbReference type="InterPro" id="IPR036188">
    <property type="entry name" value="FAD/NAD-bd_sf"/>
</dbReference>
<dbReference type="Gene3D" id="3.50.50.60">
    <property type="entry name" value="FAD/NAD(P)-binding domain"/>
    <property type="match status" value="2"/>
</dbReference>
<dbReference type="Gene3D" id="3.30.70.20">
    <property type="match status" value="1"/>
</dbReference>
<evidence type="ECO:0000313" key="6">
    <source>
        <dbReference type="Proteomes" id="UP000004956"/>
    </source>
</evidence>
<dbReference type="GO" id="GO:0051536">
    <property type="term" value="F:iron-sulfur cluster binding"/>
    <property type="evidence" value="ECO:0007669"/>
    <property type="project" value="UniProtKB-KW"/>
</dbReference>
<evidence type="ECO:0000256" key="3">
    <source>
        <dbReference type="ARBA" id="ARBA00023014"/>
    </source>
</evidence>
<sequence length="539" mass="58265">MNKPFAITLDVGSSLANRTGSWRTVKPVYVNRLPPCNAKCPAGEQCQAWLFHAESGDYESAWKKITEDNPFPATMGRVCYHTCEGACNRGEVDESVGINAVERFLGDHALEKGWAFTKAAPTGKRVLVVGAGPAGLSAAYHLARMGHAVDVVDGAEAPGGMMRYGIPKYRLPREILDKEIARIEALGVTIRMNHKVEDLQAEMTAGGYDAVFLGTGATLARRAYIPAGDSTHILDAVSVLRSMEGEEKPLLGRKVVVYGGGNTAIDVARTARRLGSESIVVYRRTRERAPAHSFEIEEAIEEGVSMKWLSTIASAEEGEIRIEKMALDADGYPQPTGEYETLEADSVVLALGQETDLGFLSNVEGLVHEKGVVDVDANMMTGCPGVFAGGDMVKGDRNVTVAIGHGKRAARAINAYLEGRVYEAPAPAAPATVARLNTWYYADAPKQVRPQLDAVRRQSTFDEVLQGLTEENALFEARRCMSCGNCFECDNCYGVCPDNAVIKLGPGKKFRFNYDYCKGCGICAQECPCGAIDMVGEDI</sequence>
<dbReference type="PROSITE" id="PS00198">
    <property type="entry name" value="4FE4S_FER_1"/>
    <property type="match status" value="1"/>
</dbReference>
<evidence type="ECO:0000256" key="1">
    <source>
        <dbReference type="ARBA" id="ARBA00022723"/>
    </source>
</evidence>
<dbReference type="SUPFAM" id="SSF46548">
    <property type="entry name" value="alpha-helical ferredoxin"/>
    <property type="match status" value="2"/>
</dbReference>
<dbReference type="Gene3D" id="1.10.1060.10">
    <property type="entry name" value="Alpha-helical ferredoxin"/>
    <property type="match status" value="1"/>
</dbReference>
<dbReference type="Pfam" id="PF00037">
    <property type="entry name" value="Fer4"/>
    <property type="match status" value="1"/>
</dbReference>
<dbReference type="SUPFAM" id="SSF51971">
    <property type="entry name" value="Nucleotide-binding domain"/>
    <property type="match status" value="1"/>
</dbReference>
<dbReference type="PATRIC" id="fig|762967.3.peg.796"/>
<protein>
    <submittedName>
        <fullName evidence="5">2-oxoacid:acceptor oxidoreductase, delta subunit, pyruvate/2-ketoisovalerate family</fullName>
    </submittedName>
</protein>
<dbReference type="STRING" id="762967.HMPREF9440_00997"/>
<dbReference type="AlphaFoldDB" id="H3KE36"/>
<dbReference type="InterPro" id="IPR017900">
    <property type="entry name" value="4Fe4S_Fe_S_CS"/>
</dbReference>
<keyword evidence="6" id="KW-1185">Reference proteome</keyword>
<dbReference type="NCBIfam" id="NF009410">
    <property type="entry name" value="PRK12771.1"/>
    <property type="match status" value="1"/>
</dbReference>
<dbReference type="Pfam" id="PF14691">
    <property type="entry name" value="Fer4_20"/>
    <property type="match status" value="1"/>
</dbReference>
<dbReference type="Proteomes" id="UP000004956">
    <property type="component" value="Unassembled WGS sequence"/>
</dbReference>
<dbReference type="HOGENOM" id="CLU_000422_3_4_4"/>
<dbReference type="InterPro" id="IPR009051">
    <property type="entry name" value="Helical_ferredxn"/>
</dbReference>
<dbReference type="Pfam" id="PF07992">
    <property type="entry name" value="Pyr_redox_2"/>
    <property type="match status" value="1"/>
</dbReference>
<accession>H3KE36</accession>
<keyword evidence="1" id="KW-0479">Metal-binding</keyword>
<dbReference type="OrthoDB" id="9803192at2"/>
<keyword evidence="2" id="KW-0408">Iron</keyword>
<dbReference type="GO" id="GO:0046872">
    <property type="term" value="F:metal ion binding"/>
    <property type="evidence" value="ECO:0007669"/>
    <property type="project" value="UniProtKB-KW"/>
</dbReference>